<evidence type="ECO:0000256" key="1">
    <source>
        <dbReference type="SAM" id="Phobius"/>
    </source>
</evidence>
<reference evidence="3 4" key="1">
    <citation type="submission" date="2016-10" db="EMBL/GenBank/DDBJ databases">
        <authorList>
            <person name="de Groot N.N."/>
        </authorList>
    </citation>
    <scope>NUCLEOTIDE SEQUENCE [LARGE SCALE GENOMIC DNA]</scope>
    <source>
        <strain evidence="3 4">DSM 45317</strain>
    </source>
</reference>
<organism evidence="3 4">
    <name type="scientific">Geodermatophilus ruber</name>
    <dbReference type="NCBI Taxonomy" id="504800"/>
    <lineage>
        <taxon>Bacteria</taxon>
        <taxon>Bacillati</taxon>
        <taxon>Actinomycetota</taxon>
        <taxon>Actinomycetes</taxon>
        <taxon>Geodermatophilales</taxon>
        <taxon>Geodermatophilaceae</taxon>
        <taxon>Geodermatophilus</taxon>
    </lineage>
</organism>
<keyword evidence="1" id="KW-0472">Membrane</keyword>
<dbReference type="AlphaFoldDB" id="A0A1I4CEZ2"/>
<dbReference type="RefSeq" id="WP_091322670.1">
    <property type="nucleotide sequence ID" value="NZ_FOSW01000003.1"/>
</dbReference>
<proteinExistence type="predicted"/>
<protein>
    <submittedName>
        <fullName evidence="3">TadE-like protein</fullName>
    </submittedName>
</protein>
<gene>
    <name evidence="3" type="ORF">SAMN04488085_103478</name>
</gene>
<sequence>MRKRLLDERGASAVEFAFIVPLLIVLVIGIIEFGHAFQVQGTLAAAAREGVRLMALQNDPDVARDAVRTAAVSLDPIPDEQIDIDIVDGTTGVETTADTCPVTGAGSTAVRLTVEYPMPYLTGFFGTGLELTGTGVMRCNG</sequence>
<evidence type="ECO:0000313" key="3">
    <source>
        <dbReference type="EMBL" id="SFK79792.1"/>
    </source>
</evidence>
<keyword evidence="1" id="KW-1133">Transmembrane helix</keyword>
<evidence type="ECO:0000313" key="4">
    <source>
        <dbReference type="Proteomes" id="UP000199152"/>
    </source>
</evidence>
<name>A0A1I4CEZ2_9ACTN</name>
<feature type="transmembrane region" description="Helical" evidence="1">
    <location>
        <begin position="12"/>
        <end position="31"/>
    </location>
</feature>
<dbReference type="InterPro" id="IPR012495">
    <property type="entry name" value="TadE-like_dom"/>
</dbReference>
<keyword evidence="1" id="KW-0812">Transmembrane</keyword>
<dbReference type="Proteomes" id="UP000199152">
    <property type="component" value="Unassembled WGS sequence"/>
</dbReference>
<accession>A0A1I4CEZ2</accession>
<dbReference type="STRING" id="504800.SAMN04488085_103478"/>
<evidence type="ECO:0000259" key="2">
    <source>
        <dbReference type="Pfam" id="PF07811"/>
    </source>
</evidence>
<feature type="domain" description="TadE-like" evidence="2">
    <location>
        <begin position="10"/>
        <end position="52"/>
    </location>
</feature>
<dbReference type="EMBL" id="FOSW01000003">
    <property type="protein sequence ID" value="SFK79792.1"/>
    <property type="molecule type" value="Genomic_DNA"/>
</dbReference>
<dbReference type="OrthoDB" id="5190946at2"/>
<dbReference type="Pfam" id="PF07811">
    <property type="entry name" value="TadE"/>
    <property type="match status" value="1"/>
</dbReference>
<dbReference type="InParanoid" id="A0A1I4CEZ2"/>
<keyword evidence="4" id="KW-1185">Reference proteome</keyword>